<reference evidence="9" key="1">
    <citation type="journal article" date="2023" name="Science">
        <title>Genome structures resolve the early diversification of teleost fishes.</title>
        <authorList>
            <person name="Parey E."/>
            <person name="Louis A."/>
            <person name="Montfort J."/>
            <person name="Bouchez O."/>
            <person name="Roques C."/>
            <person name="Iampietro C."/>
            <person name="Lluch J."/>
            <person name="Castinel A."/>
            <person name="Donnadieu C."/>
            <person name="Desvignes T."/>
            <person name="Floi Bucao C."/>
            <person name="Jouanno E."/>
            <person name="Wen M."/>
            <person name="Mejri S."/>
            <person name="Dirks R."/>
            <person name="Jansen H."/>
            <person name="Henkel C."/>
            <person name="Chen W.J."/>
            <person name="Zahm M."/>
            <person name="Cabau C."/>
            <person name="Klopp C."/>
            <person name="Thompson A.W."/>
            <person name="Robinson-Rechavi M."/>
            <person name="Braasch I."/>
            <person name="Lecointre G."/>
            <person name="Bobe J."/>
            <person name="Postlethwait J.H."/>
            <person name="Berthelot C."/>
            <person name="Roest Crollius H."/>
            <person name="Guiguen Y."/>
        </authorList>
    </citation>
    <scope>NUCLEOTIDE SEQUENCE</scope>
    <source>
        <strain evidence="9">Concon-B</strain>
    </source>
</reference>
<dbReference type="AlphaFoldDB" id="A0A9Q1DMJ3"/>
<dbReference type="CDD" id="cd08927">
    <property type="entry name" value="Hb-alpha-like"/>
    <property type="match status" value="1"/>
</dbReference>
<dbReference type="FunFam" id="1.10.490.10:FF:000002">
    <property type="entry name" value="Hemoglobin subunit alpha"/>
    <property type="match status" value="1"/>
</dbReference>
<dbReference type="GO" id="GO:0031838">
    <property type="term" value="C:haptoglobin-hemoglobin complex"/>
    <property type="evidence" value="ECO:0007669"/>
    <property type="project" value="TreeGrafter"/>
</dbReference>
<comment type="caution">
    <text evidence="9">The sequence shown here is derived from an EMBL/GenBank/DDBJ whole genome shotgun (WGS) entry which is preliminary data.</text>
</comment>
<dbReference type="GO" id="GO:0043177">
    <property type="term" value="F:organic acid binding"/>
    <property type="evidence" value="ECO:0007669"/>
    <property type="project" value="TreeGrafter"/>
</dbReference>
<dbReference type="InterPro" id="IPR050056">
    <property type="entry name" value="Hemoglobin_oxygen_transport"/>
</dbReference>
<dbReference type="Pfam" id="PF00042">
    <property type="entry name" value="Globin"/>
    <property type="match status" value="1"/>
</dbReference>
<sequence length="143" mass="15604">MSLTAEDKALVKTIWGKLNGKADAIGAEALERMLIVYPTTKAYFAHWPDISPGSESVRSHGKTIMAAVADAVGKIDNLVDGLSDLSELHATKLRIDPSNFEILSLSLVMSLAREFQSDFTPEVHTAMSKFFEAVSTALTDKYK</sequence>
<dbReference type="PROSITE" id="PS01033">
    <property type="entry name" value="GLOBIN"/>
    <property type="match status" value="1"/>
</dbReference>
<dbReference type="GO" id="GO:0042744">
    <property type="term" value="P:hydrogen peroxide catabolic process"/>
    <property type="evidence" value="ECO:0007669"/>
    <property type="project" value="TreeGrafter"/>
</dbReference>
<dbReference type="GO" id="GO:0020037">
    <property type="term" value="F:heme binding"/>
    <property type="evidence" value="ECO:0007669"/>
    <property type="project" value="InterPro"/>
</dbReference>
<evidence type="ECO:0000256" key="4">
    <source>
        <dbReference type="ARBA" id="ARBA00022621"/>
    </source>
</evidence>
<dbReference type="GO" id="GO:0031720">
    <property type="term" value="F:haptoglobin binding"/>
    <property type="evidence" value="ECO:0007669"/>
    <property type="project" value="TreeGrafter"/>
</dbReference>
<evidence type="ECO:0000256" key="2">
    <source>
        <dbReference type="ARBA" id="ARBA00022448"/>
    </source>
</evidence>
<evidence type="ECO:0000256" key="5">
    <source>
        <dbReference type="ARBA" id="ARBA00022723"/>
    </source>
</evidence>
<dbReference type="GO" id="GO:0072562">
    <property type="term" value="C:blood microparticle"/>
    <property type="evidence" value="ECO:0007669"/>
    <property type="project" value="TreeGrafter"/>
</dbReference>
<keyword evidence="6" id="KW-0408">Iron</keyword>
<dbReference type="OrthoDB" id="8751793at2759"/>
<dbReference type="InterPro" id="IPR012292">
    <property type="entry name" value="Globin/Proto"/>
</dbReference>
<keyword evidence="3 7" id="KW-0349">Heme</keyword>
<evidence type="ECO:0000256" key="1">
    <source>
        <dbReference type="ARBA" id="ARBA00008705"/>
    </source>
</evidence>
<protein>
    <recommendedName>
        <fullName evidence="8">Globin domain-containing protein</fullName>
    </recommendedName>
</protein>
<evidence type="ECO:0000313" key="9">
    <source>
        <dbReference type="EMBL" id="KAJ8275260.1"/>
    </source>
</evidence>
<dbReference type="Gene3D" id="1.10.490.10">
    <property type="entry name" value="Globins"/>
    <property type="match status" value="1"/>
</dbReference>
<keyword evidence="4 7" id="KW-0561">Oxygen transport</keyword>
<name>A0A9Q1DMJ3_CONCO</name>
<evidence type="ECO:0000256" key="7">
    <source>
        <dbReference type="RuleBase" id="RU000356"/>
    </source>
</evidence>
<gene>
    <name evidence="9" type="ORF">COCON_G00098850</name>
</gene>
<dbReference type="GO" id="GO:0004601">
    <property type="term" value="F:peroxidase activity"/>
    <property type="evidence" value="ECO:0007669"/>
    <property type="project" value="TreeGrafter"/>
</dbReference>
<dbReference type="EMBL" id="JAFJMO010000006">
    <property type="protein sequence ID" value="KAJ8275260.1"/>
    <property type="molecule type" value="Genomic_DNA"/>
</dbReference>
<dbReference type="SUPFAM" id="SSF46458">
    <property type="entry name" value="Globin-like"/>
    <property type="match status" value="1"/>
</dbReference>
<dbReference type="Proteomes" id="UP001152803">
    <property type="component" value="Unassembled WGS sequence"/>
</dbReference>
<dbReference type="GO" id="GO:0005344">
    <property type="term" value="F:oxygen carrier activity"/>
    <property type="evidence" value="ECO:0007669"/>
    <property type="project" value="UniProtKB-KW"/>
</dbReference>
<evidence type="ECO:0000256" key="3">
    <source>
        <dbReference type="ARBA" id="ARBA00022617"/>
    </source>
</evidence>
<dbReference type="PANTHER" id="PTHR11442:SF91">
    <property type="entry name" value="EMBRYONIC ALPHA GLOBIN E1-RELATED"/>
    <property type="match status" value="1"/>
</dbReference>
<dbReference type="GO" id="GO:0046872">
    <property type="term" value="F:metal ion binding"/>
    <property type="evidence" value="ECO:0007669"/>
    <property type="project" value="UniProtKB-KW"/>
</dbReference>
<dbReference type="InterPro" id="IPR009050">
    <property type="entry name" value="Globin-like_sf"/>
</dbReference>
<organism evidence="9 10">
    <name type="scientific">Conger conger</name>
    <name type="common">Conger eel</name>
    <name type="synonym">Muraena conger</name>
    <dbReference type="NCBI Taxonomy" id="82655"/>
    <lineage>
        <taxon>Eukaryota</taxon>
        <taxon>Metazoa</taxon>
        <taxon>Chordata</taxon>
        <taxon>Craniata</taxon>
        <taxon>Vertebrata</taxon>
        <taxon>Euteleostomi</taxon>
        <taxon>Actinopterygii</taxon>
        <taxon>Neopterygii</taxon>
        <taxon>Teleostei</taxon>
        <taxon>Anguilliformes</taxon>
        <taxon>Congridae</taxon>
        <taxon>Conger</taxon>
    </lineage>
</organism>
<keyword evidence="5" id="KW-0479">Metal-binding</keyword>
<dbReference type="PANTHER" id="PTHR11442">
    <property type="entry name" value="HEMOGLOBIN FAMILY MEMBER"/>
    <property type="match status" value="1"/>
</dbReference>
<evidence type="ECO:0000259" key="8">
    <source>
        <dbReference type="PROSITE" id="PS01033"/>
    </source>
</evidence>
<feature type="domain" description="Globin" evidence="8">
    <location>
        <begin position="2"/>
        <end position="143"/>
    </location>
</feature>
<accession>A0A9Q1DMJ3</accession>
<evidence type="ECO:0000256" key="6">
    <source>
        <dbReference type="ARBA" id="ARBA00023004"/>
    </source>
</evidence>
<comment type="similarity">
    <text evidence="1 7">Belongs to the globin family.</text>
</comment>
<keyword evidence="10" id="KW-1185">Reference proteome</keyword>
<dbReference type="GO" id="GO:0005833">
    <property type="term" value="C:hemoglobin complex"/>
    <property type="evidence" value="ECO:0007669"/>
    <property type="project" value="InterPro"/>
</dbReference>
<evidence type="ECO:0000313" key="10">
    <source>
        <dbReference type="Proteomes" id="UP001152803"/>
    </source>
</evidence>
<keyword evidence="2 7" id="KW-0813">Transport</keyword>
<proteinExistence type="inferred from homology"/>
<dbReference type="GO" id="GO:0019825">
    <property type="term" value="F:oxygen binding"/>
    <property type="evidence" value="ECO:0007669"/>
    <property type="project" value="InterPro"/>
</dbReference>
<dbReference type="InterPro" id="IPR000971">
    <property type="entry name" value="Globin"/>
</dbReference>
<dbReference type="PRINTS" id="PR00612">
    <property type="entry name" value="ALPHAHAEM"/>
</dbReference>
<dbReference type="InterPro" id="IPR002338">
    <property type="entry name" value="Hemoglobin_a-typ"/>
</dbReference>